<dbReference type="PROSITE" id="PS51156">
    <property type="entry name" value="ELM2"/>
    <property type="match status" value="1"/>
</dbReference>
<organism evidence="3 4">
    <name type="scientific">Entamoeba invadens IP1</name>
    <dbReference type="NCBI Taxonomy" id="370355"/>
    <lineage>
        <taxon>Eukaryota</taxon>
        <taxon>Amoebozoa</taxon>
        <taxon>Evosea</taxon>
        <taxon>Archamoebae</taxon>
        <taxon>Mastigamoebida</taxon>
        <taxon>Entamoebidae</taxon>
        <taxon>Entamoeba</taxon>
    </lineage>
</organism>
<keyword evidence="4" id="KW-1185">Reference proteome</keyword>
<keyword evidence="1" id="KW-0539">Nucleus</keyword>
<dbReference type="VEuPathDB" id="AmoebaDB:EIN_327930"/>
<dbReference type="AlphaFoldDB" id="A0A0A1U3F2"/>
<evidence type="ECO:0000256" key="1">
    <source>
        <dbReference type="ARBA" id="ARBA00023242"/>
    </source>
</evidence>
<dbReference type="GeneID" id="14885135"/>
<accession>A0A0A1U3F2</accession>
<evidence type="ECO:0000313" key="4">
    <source>
        <dbReference type="Proteomes" id="UP000014680"/>
    </source>
</evidence>
<evidence type="ECO:0000313" key="3">
    <source>
        <dbReference type="EMBL" id="ELP86136.1"/>
    </source>
</evidence>
<dbReference type="InterPro" id="IPR000949">
    <property type="entry name" value="ELM2_dom"/>
</dbReference>
<dbReference type="EMBL" id="KB207015">
    <property type="protein sequence ID" value="ELP86136.1"/>
    <property type="molecule type" value="Genomic_DNA"/>
</dbReference>
<dbReference type="RefSeq" id="XP_004185482.1">
    <property type="nucleotide sequence ID" value="XM_004185434.1"/>
</dbReference>
<dbReference type="OrthoDB" id="24892at2759"/>
<reference evidence="3 4" key="1">
    <citation type="submission" date="2012-10" db="EMBL/GenBank/DDBJ databases">
        <authorList>
            <person name="Zafar N."/>
            <person name="Inman J."/>
            <person name="Hall N."/>
            <person name="Lorenzi H."/>
            <person name="Caler E."/>
        </authorList>
    </citation>
    <scope>NUCLEOTIDE SEQUENCE [LARGE SCALE GENOMIC DNA]</scope>
    <source>
        <strain evidence="3 4">IP1</strain>
    </source>
</reference>
<gene>
    <name evidence="3" type="ORF">EIN_327930</name>
</gene>
<feature type="domain" description="ELM2" evidence="2">
    <location>
        <begin position="5"/>
        <end position="110"/>
    </location>
</feature>
<dbReference type="Proteomes" id="UP000014680">
    <property type="component" value="Unassembled WGS sequence"/>
</dbReference>
<name>A0A0A1U3F2_ENTIV</name>
<protein>
    <recommendedName>
        <fullName evidence="2">ELM2 domain-containing protein</fullName>
    </recommendedName>
</protein>
<sequence>MMAKHQTRVGPEYQAVIPTEKYFAGPRPTFGRCVNKATVDGVSRADTAEAAGIMMFRCDAISKEALNTYMTTAERMTPPYVKFDRTEALQFLHNNDYIVEDALLQLKVNMDNQNRYNSNQFKREMHFNHFD</sequence>
<proteinExistence type="predicted"/>
<evidence type="ECO:0000259" key="2">
    <source>
        <dbReference type="PROSITE" id="PS51156"/>
    </source>
</evidence>
<dbReference type="OMA" id="HYLEQMN"/>
<dbReference type="KEGG" id="eiv:EIN_327930"/>